<comment type="caution">
    <text evidence="4">The sequence shown here is derived from an EMBL/GenBank/DDBJ whole genome shotgun (WGS) entry which is preliminary data.</text>
</comment>
<dbReference type="InterPro" id="IPR036291">
    <property type="entry name" value="NAD(P)-bd_dom_sf"/>
</dbReference>
<organism evidence="4 5">
    <name type="scientific">Posidoniimonas polymericola</name>
    <dbReference type="NCBI Taxonomy" id="2528002"/>
    <lineage>
        <taxon>Bacteria</taxon>
        <taxon>Pseudomonadati</taxon>
        <taxon>Planctomycetota</taxon>
        <taxon>Planctomycetia</taxon>
        <taxon>Pirellulales</taxon>
        <taxon>Lacipirellulaceae</taxon>
        <taxon>Posidoniimonas</taxon>
    </lineage>
</organism>
<dbReference type="Gene3D" id="3.40.50.720">
    <property type="entry name" value="NAD(P)-binding Rossmann-like Domain"/>
    <property type="match status" value="1"/>
</dbReference>
<accession>A0A5C5XYV6</accession>
<dbReference type="InterPro" id="IPR000683">
    <property type="entry name" value="Gfo/Idh/MocA-like_OxRdtase_N"/>
</dbReference>
<dbReference type="InterPro" id="IPR055170">
    <property type="entry name" value="GFO_IDH_MocA-like_dom"/>
</dbReference>
<dbReference type="EMBL" id="SJPO01000012">
    <property type="protein sequence ID" value="TWT67731.1"/>
    <property type="molecule type" value="Genomic_DNA"/>
</dbReference>
<name>A0A5C5XYV6_9BACT</name>
<dbReference type="OrthoDB" id="9815825at2"/>
<feature type="domain" description="GFO/IDH/MocA-like oxidoreductase" evidence="3">
    <location>
        <begin position="144"/>
        <end position="231"/>
    </location>
</feature>
<dbReference type="SUPFAM" id="SSF55347">
    <property type="entry name" value="Glyceraldehyde-3-phosphate dehydrogenase-like, C-terminal domain"/>
    <property type="match status" value="1"/>
</dbReference>
<evidence type="ECO:0000313" key="4">
    <source>
        <dbReference type="EMBL" id="TWT67731.1"/>
    </source>
</evidence>
<feature type="domain" description="Gfo/Idh/MocA-like oxidoreductase N-terminal" evidence="2">
    <location>
        <begin position="5"/>
        <end position="120"/>
    </location>
</feature>
<evidence type="ECO:0000256" key="1">
    <source>
        <dbReference type="SAM" id="MobiDB-lite"/>
    </source>
</evidence>
<dbReference type="InterPro" id="IPR051450">
    <property type="entry name" value="Gfo/Idh/MocA_Oxidoreductases"/>
</dbReference>
<dbReference type="PANTHER" id="PTHR43377">
    <property type="entry name" value="BILIVERDIN REDUCTASE A"/>
    <property type="match status" value="1"/>
</dbReference>
<proteinExistence type="predicted"/>
<dbReference type="GO" id="GO:0000166">
    <property type="term" value="F:nucleotide binding"/>
    <property type="evidence" value="ECO:0007669"/>
    <property type="project" value="InterPro"/>
</dbReference>
<reference evidence="4 5" key="1">
    <citation type="submission" date="2019-02" db="EMBL/GenBank/DDBJ databases">
        <title>Deep-cultivation of Planctomycetes and their phenomic and genomic characterization uncovers novel biology.</title>
        <authorList>
            <person name="Wiegand S."/>
            <person name="Jogler M."/>
            <person name="Boedeker C."/>
            <person name="Pinto D."/>
            <person name="Vollmers J."/>
            <person name="Rivas-Marin E."/>
            <person name="Kohn T."/>
            <person name="Peeters S.H."/>
            <person name="Heuer A."/>
            <person name="Rast P."/>
            <person name="Oberbeckmann S."/>
            <person name="Bunk B."/>
            <person name="Jeske O."/>
            <person name="Meyerdierks A."/>
            <person name="Storesund J.E."/>
            <person name="Kallscheuer N."/>
            <person name="Luecker S."/>
            <person name="Lage O.M."/>
            <person name="Pohl T."/>
            <person name="Merkel B.J."/>
            <person name="Hornburger P."/>
            <person name="Mueller R.-W."/>
            <person name="Bruemmer F."/>
            <person name="Labrenz M."/>
            <person name="Spormann A.M."/>
            <person name="Op Den Camp H."/>
            <person name="Overmann J."/>
            <person name="Amann R."/>
            <person name="Jetten M.S.M."/>
            <person name="Mascher T."/>
            <person name="Medema M.H."/>
            <person name="Devos D.P."/>
            <person name="Kaster A.-K."/>
            <person name="Ovreas L."/>
            <person name="Rohde M."/>
            <person name="Galperin M.Y."/>
            <person name="Jogler C."/>
        </authorList>
    </citation>
    <scope>NUCLEOTIDE SEQUENCE [LARGE SCALE GENOMIC DNA]</scope>
    <source>
        <strain evidence="4 5">Pla123a</strain>
    </source>
</reference>
<dbReference type="GO" id="GO:0033712">
    <property type="term" value="F:1,5-anhydro-D-fructose reductase (1,5-anhydro-D-mannitol-forming) activity"/>
    <property type="evidence" value="ECO:0007669"/>
    <property type="project" value="UniProtKB-EC"/>
</dbReference>
<evidence type="ECO:0000259" key="2">
    <source>
        <dbReference type="Pfam" id="PF01408"/>
    </source>
</evidence>
<gene>
    <name evidence="4" type="ORF">Pla123a_42870</name>
</gene>
<evidence type="ECO:0000313" key="5">
    <source>
        <dbReference type="Proteomes" id="UP000318478"/>
    </source>
</evidence>
<dbReference type="AlphaFoldDB" id="A0A5C5XYV6"/>
<protein>
    <submittedName>
        <fullName evidence="4">Dehydrogenase</fullName>
        <ecNumber evidence="4">1.1.1.292</ecNumber>
    </submittedName>
</protein>
<dbReference type="Gene3D" id="3.30.360.10">
    <property type="entry name" value="Dihydrodipicolinate Reductase, domain 2"/>
    <property type="match status" value="1"/>
</dbReference>
<dbReference type="Pfam" id="PF01408">
    <property type="entry name" value="GFO_IDH_MocA"/>
    <property type="match status" value="1"/>
</dbReference>
<feature type="region of interest" description="Disordered" evidence="1">
    <location>
        <begin position="337"/>
        <end position="359"/>
    </location>
</feature>
<keyword evidence="5" id="KW-1185">Reference proteome</keyword>
<sequence>MIRPRIAVVGAGRLGGFHAKLSAGIESLDLVAVADPSEQNRNAIAAETGAEAVADYRTLIGKIDAAVVATPTVLHFGIVKELLDAGVHVLCEKPLTPTLGEANELVAAADASGAVLQVGHVERFNPALSVAAPRLRDPRLLRCNRTSGYTFRSTDIGAVLDLMIHDIDLVLSLVRSPVVAVEAMGLSVLGDHEDMVTAQLNFENGCVAQLNASRVSFQLERTLQAYTSRGYVGVDFNTRQTTVVEPREDVLRRGFHVDALSADQQAHLRDNLFEELLVKTTEEVPPVNALEEELNDFAHAIITGSAPRVTGADGRDAVGVAEQILLKVEEHRWDGSAEGRHGMFASPAMPVEEPARRAA</sequence>
<evidence type="ECO:0000259" key="3">
    <source>
        <dbReference type="Pfam" id="PF22725"/>
    </source>
</evidence>
<dbReference type="SUPFAM" id="SSF51735">
    <property type="entry name" value="NAD(P)-binding Rossmann-fold domains"/>
    <property type="match status" value="1"/>
</dbReference>
<dbReference type="Proteomes" id="UP000318478">
    <property type="component" value="Unassembled WGS sequence"/>
</dbReference>
<keyword evidence="4" id="KW-0560">Oxidoreductase</keyword>
<dbReference type="RefSeq" id="WP_146590716.1">
    <property type="nucleotide sequence ID" value="NZ_SJPO01000012.1"/>
</dbReference>
<dbReference type="EC" id="1.1.1.292" evidence="4"/>
<dbReference type="Pfam" id="PF22725">
    <property type="entry name" value="GFO_IDH_MocA_C3"/>
    <property type="match status" value="1"/>
</dbReference>
<dbReference type="PANTHER" id="PTHR43377:SF1">
    <property type="entry name" value="BILIVERDIN REDUCTASE A"/>
    <property type="match status" value="1"/>
</dbReference>